<dbReference type="InterPro" id="IPR025340">
    <property type="entry name" value="DUF4246"/>
</dbReference>
<dbReference type="OrthoDB" id="415532at2759"/>
<reference evidence="3 4" key="1">
    <citation type="submission" date="2019-04" db="EMBL/GenBank/DDBJ databases">
        <title>Friends and foes A comparative genomics study of 23 Aspergillus species from section Flavi.</title>
        <authorList>
            <consortium name="DOE Joint Genome Institute"/>
            <person name="Kjaerbolling I."/>
            <person name="Vesth T."/>
            <person name="Frisvad J.C."/>
            <person name="Nybo J.L."/>
            <person name="Theobald S."/>
            <person name="Kildgaard S."/>
            <person name="Isbrandt T."/>
            <person name="Kuo A."/>
            <person name="Sato A."/>
            <person name="Lyhne E.K."/>
            <person name="Kogle M.E."/>
            <person name="Wiebenga A."/>
            <person name="Kun R.S."/>
            <person name="Lubbers R.J."/>
            <person name="Makela M.R."/>
            <person name="Barry K."/>
            <person name="Chovatia M."/>
            <person name="Clum A."/>
            <person name="Daum C."/>
            <person name="Haridas S."/>
            <person name="He G."/>
            <person name="LaButti K."/>
            <person name="Lipzen A."/>
            <person name="Mondo S."/>
            <person name="Riley R."/>
            <person name="Salamov A."/>
            <person name="Simmons B.A."/>
            <person name="Magnuson J.K."/>
            <person name="Henrissat B."/>
            <person name="Mortensen U.H."/>
            <person name="Larsen T.O."/>
            <person name="Devries R.P."/>
            <person name="Grigoriev I.V."/>
            <person name="Machida M."/>
            <person name="Baker S.E."/>
            <person name="Andersen M.R."/>
        </authorList>
    </citation>
    <scope>NUCLEOTIDE SEQUENCE [LARGE SCALE GENOMIC DNA]</scope>
    <source>
        <strain evidence="3 4">CBS 117625</strain>
    </source>
</reference>
<dbReference type="RefSeq" id="XP_031914912.1">
    <property type="nucleotide sequence ID" value="XM_032061858.1"/>
</dbReference>
<keyword evidence="4" id="KW-1185">Reference proteome</keyword>
<dbReference type="AlphaFoldDB" id="A0A5N6SYJ1"/>
<evidence type="ECO:0000313" key="3">
    <source>
        <dbReference type="EMBL" id="KAE8138849.1"/>
    </source>
</evidence>
<protein>
    <recommendedName>
        <fullName evidence="2">DUF4246 domain-containing protein</fullName>
    </recommendedName>
</protein>
<feature type="domain" description="DUF4246" evidence="2">
    <location>
        <begin position="32"/>
        <end position="435"/>
    </location>
</feature>
<feature type="compositionally biased region" description="Polar residues" evidence="1">
    <location>
        <begin position="480"/>
        <end position="490"/>
    </location>
</feature>
<gene>
    <name evidence="3" type="ORF">BDV38DRAFT_291879</name>
</gene>
<evidence type="ECO:0000256" key="1">
    <source>
        <dbReference type="SAM" id="MobiDB-lite"/>
    </source>
</evidence>
<dbReference type="GeneID" id="43646068"/>
<evidence type="ECO:0000259" key="2">
    <source>
        <dbReference type="Pfam" id="PF14033"/>
    </source>
</evidence>
<proteinExistence type="predicted"/>
<sequence>MESSPSDARVQFGSEVINELQWKAGILNETRYRALKEQIWPPDNIPENEKDSHPRSDQTVVDLVHPSLFPVIYGRTHVLPDLTIDLNDCIASMGQGKLLPVPPDKEVYVYPERRPSHKPDVPLLNQWLQCDVKLTESGCRIASYINNLQLVKDQGLYDVIGKIITITIPLWEKSLASRHSDEDRIKYTEVQYGEHIEPEPIPPWDGVNIEDYSDENTPYLWSEAEEDAYYELTEPWEASRPIILPEPGEFRPHEETEYKKVDLRKEFPGQRLQIIVKLANIELTPENPEYEDSSWHVEGQLVSAINRFFPSRIDPVASRNELIVALAIYYHDSENITPSVWYQQRHEFLQTIYGFGNDTSGYGKTNVTRELGSVLCQDGRLLTFPNTVLHRVSSFSLADRSKPGHRKVLALLLVDPYRRIISSSNVPPQREDWLPNEFDSKVKRDMNPLMTMDGAREARLELMAHALSNPPKAAGIMRPGNSTSASTKPS</sequence>
<accession>A0A5N6SYJ1</accession>
<name>A0A5N6SYJ1_ASPPS</name>
<dbReference type="Pfam" id="PF14033">
    <property type="entry name" value="DUF4246"/>
    <property type="match status" value="1"/>
</dbReference>
<evidence type="ECO:0000313" key="4">
    <source>
        <dbReference type="Proteomes" id="UP000325672"/>
    </source>
</evidence>
<dbReference type="InterPro" id="IPR049192">
    <property type="entry name" value="DUF4246_C"/>
</dbReference>
<feature type="region of interest" description="Disordered" evidence="1">
    <location>
        <begin position="470"/>
        <end position="490"/>
    </location>
</feature>
<dbReference type="PANTHER" id="PTHR33119:SF1">
    <property type="entry name" value="FE2OG DIOXYGENASE DOMAIN-CONTAINING PROTEIN"/>
    <property type="match status" value="1"/>
</dbReference>
<organism evidence="3 4">
    <name type="scientific">Aspergillus pseudotamarii</name>
    <dbReference type="NCBI Taxonomy" id="132259"/>
    <lineage>
        <taxon>Eukaryota</taxon>
        <taxon>Fungi</taxon>
        <taxon>Dikarya</taxon>
        <taxon>Ascomycota</taxon>
        <taxon>Pezizomycotina</taxon>
        <taxon>Eurotiomycetes</taxon>
        <taxon>Eurotiomycetidae</taxon>
        <taxon>Eurotiales</taxon>
        <taxon>Aspergillaceae</taxon>
        <taxon>Aspergillus</taxon>
        <taxon>Aspergillus subgen. Circumdati</taxon>
    </lineage>
</organism>
<dbReference type="EMBL" id="ML743569">
    <property type="protein sequence ID" value="KAE8138849.1"/>
    <property type="molecule type" value="Genomic_DNA"/>
</dbReference>
<dbReference type="PANTHER" id="PTHR33119">
    <property type="entry name" value="IFI3P"/>
    <property type="match status" value="1"/>
</dbReference>
<dbReference type="Proteomes" id="UP000325672">
    <property type="component" value="Unassembled WGS sequence"/>
</dbReference>